<evidence type="ECO:0000259" key="6">
    <source>
        <dbReference type="Pfam" id="PF04542"/>
    </source>
</evidence>
<dbReference type="InterPro" id="IPR013324">
    <property type="entry name" value="RNA_pol_sigma_r3/r4-like"/>
</dbReference>
<evidence type="ECO:0000259" key="7">
    <source>
        <dbReference type="Pfam" id="PF08281"/>
    </source>
</evidence>
<accession>A0A5N0TA77</accession>
<dbReference type="GO" id="GO:0003677">
    <property type="term" value="F:DNA binding"/>
    <property type="evidence" value="ECO:0007669"/>
    <property type="project" value="UniProtKB-KW"/>
</dbReference>
<dbReference type="InterPro" id="IPR007627">
    <property type="entry name" value="RNA_pol_sigma70_r2"/>
</dbReference>
<sequence length="161" mass="19044">MSREYQKWVREHQDQAWSLARYLLKDAAEAEDAVQDAFIKLWNHREAIDPERVKPWLMKVTRNTCLDRLRRRKPEDEVADEHVVEHQGPAAGAERGELGRWLKKAIEGLKEPYRSLVILRDIQQHSYDEVARATELSLSQVKVYLHRARKQLREQLAEVRP</sequence>
<dbReference type="CDD" id="cd06171">
    <property type="entry name" value="Sigma70_r4"/>
    <property type="match status" value="1"/>
</dbReference>
<feature type="domain" description="RNA polymerase sigma factor 70 region 4 type 2" evidence="7">
    <location>
        <begin position="101"/>
        <end position="152"/>
    </location>
</feature>
<dbReference type="SUPFAM" id="SSF88946">
    <property type="entry name" value="Sigma2 domain of RNA polymerase sigma factors"/>
    <property type="match status" value="1"/>
</dbReference>
<keyword evidence="9" id="KW-1185">Reference proteome</keyword>
<dbReference type="InterPro" id="IPR014284">
    <property type="entry name" value="RNA_pol_sigma-70_dom"/>
</dbReference>
<dbReference type="GO" id="GO:0006352">
    <property type="term" value="P:DNA-templated transcription initiation"/>
    <property type="evidence" value="ECO:0007669"/>
    <property type="project" value="InterPro"/>
</dbReference>
<feature type="domain" description="RNA polymerase sigma-70 region 2" evidence="6">
    <location>
        <begin position="9"/>
        <end position="73"/>
    </location>
</feature>
<evidence type="ECO:0000256" key="1">
    <source>
        <dbReference type="ARBA" id="ARBA00010641"/>
    </source>
</evidence>
<dbReference type="Pfam" id="PF08281">
    <property type="entry name" value="Sigma70_r4_2"/>
    <property type="match status" value="1"/>
</dbReference>
<evidence type="ECO:0000313" key="8">
    <source>
        <dbReference type="EMBL" id="KAA9131588.1"/>
    </source>
</evidence>
<dbReference type="GO" id="GO:0016987">
    <property type="term" value="F:sigma factor activity"/>
    <property type="evidence" value="ECO:0007669"/>
    <property type="project" value="UniProtKB-KW"/>
</dbReference>
<keyword evidence="4" id="KW-0238">DNA-binding</keyword>
<dbReference type="SUPFAM" id="SSF88659">
    <property type="entry name" value="Sigma3 and sigma4 domains of RNA polymerase sigma factors"/>
    <property type="match status" value="1"/>
</dbReference>
<keyword evidence="2" id="KW-0805">Transcription regulation</keyword>
<evidence type="ECO:0000256" key="4">
    <source>
        <dbReference type="ARBA" id="ARBA00023125"/>
    </source>
</evidence>
<evidence type="ECO:0000313" key="9">
    <source>
        <dbReference type="Proteomes" id="UP000325372"/>
    </source>
</evidence>
<gene>
    <name evidence="8" type="ORF">F3N42_09745</name>
</gene>
<dbReference type="Gene3D" id="1.10.1740.10">
    <property type="match status" value="1"/>
</dbReference>
<dbReference type="Pfam" id="PF04542">
    <property type="entry name" value="Sigma70_r2"/>
    <property type="match status" value="1"/>
</dbReference>
<dbReference type="RefSeq" id="WP_150864237.1">
    <property type="nucleotide sequence ID" value="NZ_VYXP01000005.1"/>
</dbReference>
<reference evidence="8 9" key="1">
    <citation type="submission" date="2019-09" db="EMBL/GenBank/DDBJ databases">
        <title>Wenzhouxiangella sp. Genome sequencing and assembly.</title>
        <authorList>
            <person name="Zhang R."/>
        </authorList>
    </citation>
    <scope>NUCLEOTIDE SEQUENCE [LARGE SCALE GENOMIC DNA]</scope>
    <source>
        <strain evidence="8 9">W260</strain>
    </source>
</reference>
<comment type="similarity">
    <text evidence="1">Belongs to the sigma-70 factor family. ECF subfamily.</text>
</comment>
<dbReference type="InterPro" id="IPR013325">
    <property type="entry name" value="RNA_pol_sigma_r2"/>
</dbReference>
<organism evidence="8 9">
    <name type="scientific">Marinihelvus fidelis</name>
    <dbReference type="NCBI Taxonomy" id="2613842"/>
    <lineage>
        <taxon>Bacteria</taxon>
        <taxon>Pseudomonadati</taxon>
        <taxon>Pseudomonadota</taxon>
        <taxon>Gammaproteobacteria</taxon>
        <taxon>Chromatiales</taxon>
        <taxon>Wenzhouxiangellaceae</taxon>
        <taxon>Marinihelvus</taxon>
    </lineage>
</organism>
<dbReference type="InterPro" id="IPR039425">
    <property type="entry name" value="RNA_pol_sigma-70-like"/>
</dbReference>
<dbReference type="PANTHER" id="PTHR43133">
    <property type="entry name" value="RNA POLYMERASE ECF-TYPE SIGMA FACTO"/>
    <property type="match status" value="1"/>
</dbReference>
<dbReference type="InterPro" id="IPR013249">
    <property type="entry name" value="RNA_pol_sigma70_r4_t2"/>
</dbReference>
<evidence type="ECO:0000256" key="5">
    <source>
        <dbReference type="ARBA" id="ARBA00023163"/>
    </source>
</evidence>
<name>A0A5N0TA77_9GAMM</name>
<comment type="caution">
    <text evidence="8">The sequence shown here is derived from an EMBL/GenBank/DDBJ whole genome shotgun (WGS) entry which is preliminary data.</text>
</comment>
<dbReference type="PANTHER" id="PTHR43133:SF8">
    <property type="entry name" value="RNA POLYMERASE SIGMA FACTOR HI_1459-RELATED"/>
    <property type="match status" value="1"/>
</dbReference>
<evidence type="ECO:0000256" key="3">
    <source>
        <dbReference type="ARBA" id="ARBA00023082"/>
    </source>
</evidence>
<dbReference type="Gene3D" id="1.10.10.10">
    <property type="entry name" value="Winged helix-like DNA-binding domain superfamily/Winged helix DNA-binding domain"/>
    <property type="match status" value="1"/>
</dbReference>
<dbReference type="Proteomes" id="UP000325372">
    <property type="component" value="Unassembled WGS sequence"/>
</dbReference>
<evidence type="ECO:0000256" key="2">
    <source>
        <dbReference type="ARBA" id="ARBA00023015"/>
    </source>
</evidence>
<dbReference type="EMBL" id="VYXP01000005">
    <property type="protein sequence ID" value="KAA9131588.1"/>
    <property type="molecule type" value="Genomic_DNA"/>
</dbReference>
<dbReference type="InterPro" id="IPR036388">
    <property type="entry name" value="WH-like_DNA-bd_sf"/>
</dbReference>
<dbReference type="AlphaFoldDB" id="A0A5N0TA77"/>
<protein>
    <submittedName>
        <fullName evidence="8">RNA polymerase sigma factor</fullName>
    </submittedName>
</protein>
<keyword evidence="5" id="KW-0804">Transcription</keyword>
<keyword evidence="3" id="KW-0731">Sigma factor</keyword>
<dbReference type="NCBIfam" id="TIGR02937">
    <property type="entry name" value="sigma70-ECF"/>
    <property type="match status" value="1"/>
</dbReference>
<proteinExistence type="inferred from homology"/>